<name>A0ABU3THQ2_9BACT</name>
<keyword evidence="2" id="KW-0472">Membrane</keyword>
<comment type="caution">
    <text evidence="3">The sequence shown here is derived from an EMBL/GenBank/DDBJ whole genome shotgun (WGS) entry which is preliminary data.</text>
</comment>
<organism evidence="3 4">
    <name type="scientific">Hymenobacter endophyticus</name>
    <dbReference type="NCBI Taxonomy" id="3076335"/>
    <lineage>
        <taxon>Bacteria</taxon>
        <taxon>Pseudomonadati</taxon>
        <taxon>Bacteroidota</taxon>
        <taxon>Cytophagia</taxon>
        <taxon>Cytophagales</taxon>
        <taxon>Hymenobacteraceae</taxon>
        <taxon>Hymenobacter</taxon>
    </lineage>
</organism>
<keyword evidence="2" id="KW-0812">Transmembrane</keyword>
<accession>A0ABU3THQ2</accession>
<keyword evidence="2" id="KW-1133">Transmembrane helix</keyword>
<gene>
    <name evidence="3" type="ORF">ROI90_10850</name>
</gene>
<evidence type="ECO:0000313" key="4">
    <source>
        <dbReference type="Proteomes" id="UP001250698"/>
    </source>
</evidence>
<dbReference type="RefSeq" id="WP_315998368.1">
    <property type="nucleotide sequence ID" value="NZ_JAWDJT010000006.1"/>
</dbReference>
<proteinExistence type="predicted"/>
<reference evidence="3 4" key="1">
    <citation type="submission" date="2023-10" db="EMBL/GenBank/DDBJ databases">
        <title>Hymenobacter endophyticus sp. nov., an isolate from the leaf tissues of wheat.</title>
        <authorList>
            <person name="Dai Y."/>
        </authorList>
    </citation>
    <scope>NUCLEOTIDE SEQUENCE [LARGE SCALE GENOMIC DNA]</scope>
    <source>
        <strain evidence="3 4">ZK17L-C2</strain>
    </source>
</reference>
<dbReference type="Proteomes" id="UP001250698">
    <property type="component" value="Unassembled WGS sequence"/>
</dbReference>
<protein>
    <recommendedName>
        <fullName evidence="5">Phospholipase</fullName>
    </recommendedName>
</protein>
<feature type="region of interest" description="Disordered" evidence="1">
    <location>
        <begin position="40"/>
        <end position="69"/>
    </location>
</feature>
<feature type="transmembrane region" description="Helical" evidence="2">
    <location>
        <begin position="16"/>
        <end position="34"/>
    </location>
</feature>
<evidence type="ECO:0000256" key="1">
    <source>
        <dbReference type="SAM" id="MobiDB-lite"/>
    </source>
</evidence>
<evidence type="ECO:0000313" key="3">
    <source>
        <dbReference type="EMBL" id="MDU0370894.1"/>
    </source>
</evidence>
<sequence length="217" mass="22924">MADINIQRKKNTPSPWLLLLVVLAVVGIGAYFLFRAETAPPVDERPPAGSGIPAPPDSTTGAETGPAPAVDAVGDMAAESTAPATPAVLAAFAQGDASRPTYGQEGLRLLTSTLVDLVDRDDLRDPAIQTRRDDLTSATNRLGEAGASLRPGYVAAAYLMLAIQQKAYPEQETAARQLTALADNLSGRNTTPQEQEQVKTYFQQAAQLVQALSEPAR</sequence>
<evidence type="ECO:0008006" key="5">
    <source>
        <dbReference type="Google" id="ProtNLM"/>
    </source>
</evidence>
<dbReference type="EMBL" id="JAWDJT010000006">
    <property type="protein sequence ID" value="MDU0370894.1"/>
    <property type="molecule type" value="Genomic_DNA"/>
</dbReference>
<evidence type="ECO:0000256" key="2">
    <source>
        <dbReference type="SAM" id="Phobius"/>
    </source>
</evidence>
<keyword evidence="4" id="KW-1185">Reference proteome</keyword>